<feature type="transmembrane region" description="Helical" evidence="8">
    <location>
        <begin position="373"/>
        <end position="395"/>
    </location>
</feature>
<feature type="transmembrane region" description="Helical" evidence="8">
    <location>
        <begin position="338"/>
        <end position="361"/>
    </location>
</feature>
<keyword evidence="11" id="KW-1185">Reference proteome</keyword>
<feature type="transmembrane region" description="Helical" evidence="8">
    <location>
        <begin position="149"/>
        <end position="172"/>
    </location>
</feature>
<keyword evidence="4 8" id="KW-0812">Transmembrane</keyword>
<gene>
    <name evidence="10" type="ORF">Z517_03519</name>
</gene>
<dbReference type="OrthoDB" id="6612291at2759"/>
<reference evidence="10 11" key="1">
    <citation type="submission" date="2015-01" db="EMBL/GenBank/DDBJ databases">
        <title>The Genome Sequence of Fonsecaea pedrosoi CBS 271.37.</title>
        <authorList>
            <consortium name="The Broad Institute Genomics Platform"/>
            <person name="Cuomo C."/>
            <person name="de Hoog S."/>
            <person name="Gorbushina A."/>
            <person name="Stielow B."/>
            <person name="Teixiera M."/>
            <person name="Abouelleil A."/>
            <person name="Chapman S.B."/>
            <person name="Priest M."/>
            <person name="Young S.K."/>
            <person name="Wortman J."/>
            <person name="Nusbaum C."/>
            <person name="Birren B."/>
        </authorList>
    </citation>
    <scope>NUCLEOTIDE SEQUENCE [LARGE SCALE GENOMIC DNA]</scope>
    <source>
        <strain evidence="10 11">CBS 271.37</strain>
    </source>
</reference>
<dbReference type="InterPro" id="IPR005828">
    <property type="entry name" value="MFS_sugar_transport-like"/>
</dbReference>
<dbReference type="GO" id="GO:0005351">
    <property type="term" value="F:carbohydrate:proton symporter activity"/>
    <property type="evidence" value="ECO:0007669"/>
    <property type="project" value="TreeGrafter"/>
</dbReference>
<accession>A0A0D2HIG7</accession>
<evidence type="ECO:0000256" key="3">
    <source>
        <dbReference type="ARBA" id="ARBA00022448"/>
    </source>
</evidence>
<dbReference type="Gene3D" id="1.20.1250.20">
    <property type="entry name" value="MFS general substrate transporter like domains"/>
    <property type="match status" value="1"/>
</dbReference>
<evidence type="ECO:0000313" key="11">
    <source>
        <dbReference type="Proteomes" id="UP000053029"/>
    </source>
</evidence>
<dbReference type="FunFam" id="1.20.1250.20:FF:000134">
    <property type="entry name" value="MFS sugar transporter protein"/>
    <property type="match status" value="1"/>
</dbReference>
<dbReference type="PRINTS" id="PR00171">
    <property type="entry name" value="SUGRTRNSPORT"/>
</dbReference>
<dbReference type="PANTHER" id="PTHR48022">
    <property type="entry name" value="PLASTIDIC GLUCOSE TRANSPORTER 4"/>
    <property type="match status" value="1"/>
</dbReference>
<evidence type="ECO:0000256" key="6">
    <source>
        <dbReference type="ARBA" id="ARBA00023136"/>
    </source>
</evidence>
<keyword evidence="5 8" id="KW-1133">Transmembrane helix</keyword>
<dbReference type="GeneID" id="25303009"/>
<comment type="similarity">
    <text evidence="2 7">Belongs to the major facilitator superfamily. Sugar transporter (TC 2.A.1.1) family.</text>
</comment>
<protein>
    <recommendedName>
        <fullName evidence="9">Major facilitator superfamily (MFS) profile domain-containing protein</fullName>
    </recommendedName>
</protein>
<organism evidence="10 11">
    <name type="scientific">Fonsecaea pedrosoi CBS 271.37</name>
    <dbReference type="NCBI Taxonomy" id="1442368"/>
    <lineage>
        <taxon>Eukaryota</taxon>
        <taxon>Fungi</taxon>
        <taxon>Dikarya</taxon>
        <taxon>Ascomycota</taxon>
        <taxon>Pezizomycotina</taxon>
        <taxon>Eurotiomycetes</taxon>
        <taxon>Chaetothyriomycetidae</taxon>
        <taxon>Chaetothyriales</taxon>
        <taxon>Herpotrichiellaceae</taxon>
        <taxon>Fonsecaea</taxon>
    </lineage>
</organism>
<feature type="transmembrane region" description="Helical" evidence="8">
    <location>
        <begin position="90"/>
        <end position="110"/>
    </location>
</feature>
<dbReference type="VEuPathDB" id="FungiDB:Z517_03519"/>
<evidence type="ECO:0000256" key="5">
    <source>
        <dbReference type="ARBA" id="ARBA00022989"/>
    </source>
</evidence>
<feature type="transmembrane region" description="Helical" evidence="8">
    <location>
        <begin position="184"/>
        <end position="205"/>
    </location>
</feature>
<evidence type="ECO:0000256" key="2">
    <source>
        <dbReference type="ARBA" id="ARBA00010992"/>
    </source>
</evidence>
<evidence type="ECO:0000259" key="9">
    <source>
        <dbReference type="PROSITE" id="PS50850"/>
    </source>
</evidence>
<keyword evidence="6 8" id="KW-0472">Membrane</keyword>
<feature type="domain" description="Major facilitator superfamily (MFS) profile" evidence="9">
    <location>
        <begin position="21"/>
        <end position="461"/>
    </location>
</feature>
<feature type="transmembrane region" description="Helical" evidence="8">
    <location>
        <begin position="65"/>
        <end position="83"/>
    </location>
</feature>
<proteinExistence type="inferred from homology"/>
<evidence type="ECO:0000256" key="4">
    <source>
        <dbReference type="ARBA" id="ARBA00022692"/>
    </source>
</evidence>
<dbReference type="NCBIfam" id="TIGR00879">
    <property type="entry name" value="SP"/>
    <property type="match status" value="1"/>
</dbReference>
<comment type="subcellular location">
    <subcellularLocation>
        <location evidence="1">Membrane</location>
        <topology evidence="1">Multi-pass membrane protein</topology>
    </subcellularLocation>
</comment>
<dbReference type="Pfam" id="PF00083">
    <property type="entry name" value="Sugar_tr"/>
    <property type="match status" value="1"/>
</dbReference>
<keyword evidence="3 7" id="KW-0813">Transport</keyword>
<evidence type="ECO:0000256" key="7">
    <source>
        <dbReference type="RuleBase" id="RU003346"/>
    </source>
</evidence>
<sequence>MEATTTTPPSSPRANWRLYLAAAWMSLGAIFWGYDIGIISTIYVAPGFISSLHHPSSSETGLITAIYYAGSWTGYAFIAGPVNEKCGRRWTGFWGVSILCVGAALQAGAVHLSMMIIGRIVAGLGTSLVACAVPLYLSEISPARTRGAFVACNQIGIVAGISVAFWIGYGFSHWTTGRGVDLQWRLSVIMQFVPAVLYLALIPFFPESPRWLMEQDRVDDAAKALAALRGHSSNVASVQSELDEIHANILWHKTHSVKSARVLFTDRPLFARLWRAWTLNFLQQMSGASGIRYYLPSNFSAAGTSKELSLLASGIDGTVQVACTIVGLLLIDRIGRRWALSSSAAIMAFSLMINGALQTAYPNQVNSAANYCNIFFIFFFTLGYSIGSGPVTWIYSSEIFPANVRASGLGIAASGQSIGAIIVGQVWPVAVQNIGARTYFIFMAFNLVCLALVVLACPETAKKSLEEIDSHFGRMNVLDERDLGVGDKEMEKERVGYAETVEVAEAVGGTEVRKDVRTQASTG</sequence>
<dbReference type="InterPro" id="IPR050360">
    <property type="entry name" value="MFS_Sugar_Transporters"/>
</dbReference>
<dbReference type="HOGENOM" id="CLU_001265_30_3_1"/>
<dbReference type="InterPro" id="IPR003663">
    <property type="entry name" value="Sugar/inositol_transpt"/>
</dbReference>
<dbReference type="InterPro" id="IPR020846">
    <property type="entry name" value="MFS_dom"/>
</dbReference>
<dbReference type="InterPro" id="IPR036259">
    <property type="entry name" value="MFS_trans_sf"/>
</dbReference>
<evidence type="ECO:0000256" key="8">
    <source>
        <dbReference type="SAM" id="Phobius"/>
    </source>
</evidence>
<evidence type="ECO:0000313" key="10">
    <source>
        <dbReference type="EMBL" id="KIW84269.1"/>
    </source>
</evidence>
<name>A0A0D2HIG7_9EURO</name>
<feature type="transmembrane region" description="Helical" evidence="8">
    <location>
        <begin position="116"/>
        <end position="137"/>
    </location>
</feature>
<dbReference type="PROSITE" id="PS50850">
    <property type="entry name" value="MFS"/>
    <property type="match status" value="1"/>
</dbReference>
<feature type="transmembrane region" description="Helical" evidence="8">
    <location>
        <begin position="18"/>
        <end position="45"/>
    </location>
</feature>
<dbReference type="RefSeq" id="XP_013288077.1">
    <property type="nucleotide sequence ID" value="XM_013432623.1"/>
</dbReference>
<feature type="transmembrane region" description="Helical" evidence="8">
    <location>
        <begin position="439"/>
        <end position="457"/>
    </location>
</feature>
<dbReference type="PANTHER" id="PTHR48022:SF14">
    <property type="entry name" value="MAJOR FACILITATOR SUPERFAMILY (MFS) PROFILE DOMAIN-CONTAINING PROTEIN-RELATED"/>
    <property type="match status" value="1"/>
</dbReference>
<dbReference type="AlphaFoldDB" id="A0A0D2HIG7"/>
<evidence type="ECO:0000256" key="1">
    <source>
        <dbReference type="ARBA" id="ARBA00004141"/>
    </source>
</evidence>
<dbReference type="SUPFAM" id="SSF103473">
    <property type="entry name" value="MFS general substrate transporter"/>
    <property type="match status" value="1"/>
</dbReference>
<dbReference type="PROSITE" id="PS00216">
    <property type="entry name" value="SUGAR_TRANSPORT_1"/>
    <property type="match status" value="1"/>
</dbReference>
<feature type="transmembrane region" description="Helical" evidence="8">
    <location>
        <begin position="407"/>
        <end position="427"/>
    </location>
</feature>
<dbReference type="EMBL" id="KN846970">
    <property type="protein sequence ID" value="KIW84269.1"/>
    <property type="molecule type" value="Genomic_DNA"/>
</dbReference>
<dbReference type="InterPro" id="IPR005829">
    <property type="entry name" value="Sugar_transporter_CS"/>
</dbReference>
<dbReference type="Proteomes" id="UP000053029">
    <property type="component" value="Unassembled WGS sequence"/>
</dbReference>
<dbReference type="GO" id="GO:0016020">
    <property type="term" value="C:membrane"/>
    <property type="evidence" value="ECO:0007669"/>
    <property type="project" value="UniProtKB-SubCell"/>
</dbReference>